<protein>
    <submittedName>
        <fullName evidence="1">Uncharacterized protein</fullName>
    </submittedName>
</protein>
<gene>
    <name evidence="1" type="ORF">FGO68_gene7845</name>
</gene>
<dbReference type="EMBL" id="RRYP01030776">
    <property type="protein sequence ID" value="TNV71083.1"/>
    <property type="molecule type" value="Genomic_DNA"/>
</dbReference>
<keyword evidence="2" id="KW-1185">Reference proteome</keyword>
<evidence type="ECO:0000313" key="1">
    <source>
        <dbReference type="EMBL" id="TNV71083.1"/>
    </source>
</evidence>
<comment type="caution">
    <text evidence="1">The sequence shown here is derived from an EMBL/GenBank/DDBJ whole genome shotgun (WGS) entry which is preliminary data.</text>
</comment>
<organism evidence="1 2">
    <name type="scientific">Halteria grandinella</name>
    <dbReference type="NCBI Taxonomy" id="5974"/>
    <lineage>
        <taxon>Eukaryota</taxon>
        <taxon>Sar</taxon>
        <taxon>Alveolata</taxon>
        <taxon>Ciliophora</taxon>
        <taxon>Intramacronucleata</taxon>
        <taxon>Spirotrichea</taxon>
        <taxon>Stichotrichia</taxon>
        <taxon>Sporadotrichida</taxon>
        <taxon>Halteriidae</taxon>
        <taxon>Halteria</taxon>
    </lineage>
</organism>
<dbReference type="Proteomes" id="UP000785679">
    <property type="component" value="Unassembled WGS sequence"/>
</dbReference>
<accession>A0A8J8NA33</accession>
<dbReference type="AlphaFoldDB" id="A0A8J8NA33"/>
<proteinExistence type="predicted"/>
<sequence>MSEINKHLQKPLSTNLTKCSLKIRKAQRQMSYKFKLRVVCGNGTSLLLCRLRIQKVMQISQIYPMQQEECRRLKDASPSLLLTSRAN</sequence>
<name>A0A8J8NA33_HALGN</name>
<evidence type="ECO:0000313" key="2">
    <source>
        <dbReference type="Proteomes" id="UP000785679"/>
    </source>
</evidence>
<reference evidence="1" key="1">
    <citation type="submission" date="2019-06" db="EMBL/GenBank/DDBJ databases">
        <authorList>
            <person name="Zheng W."/>
        </authorList>
    </citation>
    <scope>NUCLEOTIDE SEQUENCE</scope>
    <source>
        <strain evidence="1">QDHG01</strain>
    </source>
</reference>